<dbReference type="Bgee" id="ENSORLG00000027855">
    <property type="expression patterns" value="Expressed in liver"/>
</dbReference>
<reference evidence="2" key="2">
    <citation type="submission" date="2025-08" db="UniProtKB">
        <authorList>
            <consortium name="Ensembl"/>
        </authorList>
    </citation>
    <scope>IDENTIFICATION</scope>
    <source>
        <strain evidence="2">Hd-rR</strain>
    </source>
</reference>
<evidence type="ECO:0008006" key="4">
    <source>
        <dbReference type="Google" id="ProtNLM"/>
    </source>
</evidence>
<protein>
    <recommendedName>
        <fullName evidence="4">Secreted protein</fullName>
    </recommendedName>
</protein>
<proteinExistence type="predicted"/>
<organism evidence="2 3">
    <name type="scientific">Oryzias latipes</name>
    <name type="common">Japanese rice fish</name>
    <name type="synonym">Japanese killifish</name>
    <dbReference type="NCBI Taxonomy" id="8090"/>
    <lineage>
        <taxon>Eukaryota</taxon>
        <taxon>Metazoa</taxon>
        <taxon>Chordata</taxon>
        <taxon>Craniata</taxon>
        <taxon>Vertebrata</taxon>
        <taxon>Euteleostomi</taxon>
        <taxon>Actinopterygii</taxon>
        <taxon>Neopterygii</taxon>
        <taxon>Teleostei</taxon>
        <taxon>Neoteleostei</taxon>
        <taxon>Acanthomorphata</taxon>
        <taxon>Ovalentaria</taxon>
        <taxon>Atherinomorphae</taxon>
        <taxon>Beloniformes</taxon>
        <taxon>Adrianichthyidae</taxon>
        <taxon>Oryziinae</taxon>
        <taxon>Oryzias</taxon>
    </lineage>
</organism>
<reference evidence="2" key="3">
    <citation type="submission" date="2025-09" db="UniProtKB">
        <authorList>
            <consortium name="Ensembl"/>
        </authorList>
    </citation>
    <scope>IDENTIFICATION</scope>
    <source>
        <strain evidence="2">Hd-rR</strain>
    </source>
</reference>
<evidence type="ECO:0000313" key="3">
    <source>
        <dbReference type="Proteomes" id="UP000001038"/>
    </source>
</evidence>
<evidence type="ECO:0000313" key="2">
    <source>
        <dbReference type="Ensembl" id="ENSORLP00000033124.1"/>
    </source>
</evidence>
<dbReference type="Proteomes" id="UP000001038">
    <property type="component" value="Chromosome 22"/>
</dbReference>
<sequence>MSPGFIIKPAGFLHIVRVTLSFWALNPGAFASSCMIKVREGILFQDKPVSSMLKTCSGLYPPSSMMALNVLFAYSSAPAGSAEAASPCRETS</sequence>
<reference evidence="2 3" key="1">
    <citation type="journal article" date="2007" name="Nature">
        <title>The medaka draft genome and insights into vertebrate genome evolution.</title>
        <authorList>
            <person name="Kasahara M."/>
            <person name="Naruse K."/>
            <person name="Sasaki S."/>
            <person name="Nakatani Y."/>
            <person name="Qu W."/>
            <person name="Ahsan B."/>
            <person name="Yamada T."/>
            <person name="Nagayasu Y."/>
            <person name="Doi K."/>
            <person name="Kasai Y."/>
            <person name="Jindo T."/>
            <person name="Kobayashi D."/>
            <person name="Shimada A."/>
            <person name="Toyoda A."/>
            <person name="Kuroki Y."/>
            <person name="Fujiyama A."/>
            <person name="Sasaki T."/>
            <person name="Shimizu A."/>
            <person name="Asakawa S."/>
            <person name="Shimizu N."/>
            <person name="Hashimoto S."/>
            <person name="Yang J."/>
            <person name="Lee Y."/>
            <person name="Matsushima K."/>
            <person name="Sugano S."/>
            <person name="Sakaizumi M."/>
            <person name="Narita T."/>
            <person name="Ohishi K."/>
            <person name="Haga S."/>
            <person name="Ohta F."/>
            <person name="Nomoto H."/>
            <person name="Nogata K."/>
            <person name="Morishita T."/>
            <person name="Endo T."/>
            <person name="Shin-I T."/>
            <person name="Takeda H."/>
            <person name="Morishita S."/>
            <person name="Kohara Y."/>
        </authorList>
    </citation>
    <scope>NUCLEOTIDE SEQUENCE [LARGE SCALE GENOMIC DNA]</scope>
    <source>
        <strain evidence="2 3">Hd-rR</strain>
    </source>
</reference>
<dbReference type="AlphaFoldDB" id="A0A3B3HN52"/>
<keyword evidence="1" id="KW-0732">Signal</keyword>
<dbReference type="InParanoid" id="A0A3B3HN52"/>
<accession>A0A3B3HN52</accession>
<feature type="signal peptide" evidence="1">
    <location>
        <begin position="1"/>
        <end position="31"/>
    </location>
</feature>
<dbReference type="Ensembl" id="ENSORLT00000034610.1">
    <property type="protein sequence ID" value="ENSORLP00000033124.1"/>
    <property type="gene ID" value="ENSORLG00000027855.1"/>
</dbReference>
<dbReference type="GeneTree" id="ENSGT00940000178447"/>
<keyword evidence="3" id="KW-1185">Reference proteome</keyword>
<feature type="chain" id="PRO_5017426187" description="Secreted protein" evidence="1">
    <location>
        <begin position="32"/>
        <end position="92"/>
    </location>
</feature>
<evidence type="ECO:0000256" key="1">
    <source>
        <dbReference type="SAM" id="SignalP"/>
    </source>
</evidence>
<name>A0A3B3HN52_ORYLA</name>